<dbReference type="AlphaFoldDB" id="A0AAE9EWA4"/>
<proteinExistence type="predicted"/>
<protein>
    <submittedName>
        <fullName evidence="2">Uncharacterized protein</fullName>
    </submittedName>
</protein>
<evidence type="ECO:0000256" key="1">
    <source>
        <dbReference type="SAM" id="MobiDB-lite"/>
    </source>
</evidence>
<dbReference type="EMBL" id="CP092623">
    <property type="protein sequence ID" value="UMM30858.1"/>
    <property type="molecule type" value="Genomic_DNA"/>
</dbReference>
<accession>A0AAE9EWA4</accession>
<reference evidence="2 3" key="1">
    <citation type="submission" date="2022-04" db="EMBL/GenBank/DDBJ databases">
        <title>Chromosome-level reference genomes for two strains of Caenorhabditis briggsae: an improved platform for comparative genomics.</title>
        <authorList>
            <person name="Stevens L."/>
            <person name="Andersen E."/>
        </authorList>
    </citation>
    <scope>NUCLEOTIDE SEQUENCE [LARGE SCALE GENOMIC DNA]</scope>
    <source>
        <strain evidence="2">VX34</strain>
        <tissue evidence="2">Whole-organism</tissue>
    </source>
</reference>
<gene>
    <name evidence="2" type="ORF">L5515_012573</name>
</gene>
<evidence type="ECO:0000313" key="3">
    <source>
        <dbReference type="Proteomes" id="UP000829354"/>
    </source>
</evidence>
<sequence>MSESHRIEIPIEGGDFDYDEDNILFIEELDHFDIGEEEDPEEVTAGEAGVWQDPIETVPLSRQKRKRASKKVGRKRKGEIFHIPKRQPPRASRAKSYQQYDTFDEILEDSEQNTTVEGVEDVEEGVVVEDDEEDSDPEVIDENGEPSTSKTWRVFVRKDGTGMHFDWPIYMDTAVSLKEVVQFFSNDTAQQHFQKSEMCDSIPQEFTNTGTFIIHFEEDALMGKEEICDDGLGTWNSAQMFVRKYIIGGRNGADRPLATQKNDHNLKIVCEQFIHPGTDTRGDFIRRIYTGFDKDEHMIPYVIICYEWMGQPHPLTVYEDQNDKQQQQFEQHQTWKKCSNPDEQVPILARHAYDYNSAIAILLSSQKCQNYGKCVPQFVQECITFALDMDECGGQRSLYLDGNEWIRPSGANRFFRISYPPNQGSADQDGLNTWSIERSANASNSDIQITCRRYNGQKYSSSFGFVRKIYQLKCLETCPSEVAAHLVNRNLAIVSYSYRNTGFPTFIEQPVVVVDDHHHHHHGKLSNNNRDELLGEEVEVVTGDVIFNDEDGGAEMQRMVEIMEKKKKENGQRLMDLLARMHRFNDYCKKEGWLSTNPEIQELLQIGAILETSIQ</sequence>
<organism evidence="2 3">
    <name type="scientific">Caenorhabditis briggsae</name>
    <dbReference type="NCBI Taxonomy" id="6238"/>
    <lineage>
        <taxon>Eukaryota</taxon>
        <taxon>Metazoa</taxon>
        <taxon>Ecdysozoa</taxon>
        <taxon>Nematoda</taxon>
        <taxon>Chromadorea</taxon>
        <taxon>Rhabditida</taxon>
        <taxon>Rhabditina</taxon>
        <taxon>Rhabditomorpha</taxon>
        <taxon>Rhabditoidea</taxon>
        <taxon>Rhabditidae</taxon>
        <taxon>Peloderinae</taxon>
        <taxon>Caenorhabditis</taxon>
    </lineage>
</organism>
<name>A0AAE9EWA4_CAEBR</name>
<feature type="region of interest" description="Disordered" evidence="1">
    <location>
        <begin position="128"/>
        <end position="147"/>
    </location>
</feature>
<dbReference type="Proteomes" id="UP000829354">
    <property type="component" value="Chromosome IV"/>
</dbReference>
<evidence type="ECO:0000313" key="2">
    <source>
        <dbReference type="EMBL" id="UMM30858.1"/>
    </source>
</evidence>
<feature type="compositionally biased region" description="Acidic residues" evidence="1">
    <location>
        <begin position="128"/>
        <end position="144"/>
    </location>
</feature>
<keyword evidence="3" id="KW-1185">Reference proteome</keyword>